<dbReference type="Pfam" id="PF12802">
    <property type="entry name" value="MarR_2"/>
    <property type="match status" value="1"/>
</dbReference>
<comment type="caution">
    <text evidence="6">The sequence shown here is derived from an EMBL/GenBank/DDBJ whole genome shotgun (WGS) entry which is preliminary data.</text>
</comment>
<dbReference type="Gene3D" id="1.10.10.10">
    <property type="entry name" value="Winged helix-like DNA-binding domain superfamily/Winged helix DNA-binding domain"/>
    <property type="match status" value="1"/>
</dbReference>
<dbReference type="SMART" id="SM00347">
    <property type="entry name" value="HTH_MARR"/>
    <property type="match status" value="1"/>
</dbReference>
<evidence type="ECO:0000313" key="7">
    <source>
        <dbReference type="Proteomes" id="UP000484255"/>
    </source>
</evidence>
<dbReference type="PANTHER" id="PTHR33164">
    <property type="entry name" value="TRANSCRIPTIONAL REGULATOR, MARR FAMILY"/>
    <property type="match status" value="1"/>
</dbReference>
<reference evidence="6 7" key="1">
    <citation type="submission" date="2020-02" db="EMBL/GenBank/DDBJ databases">
        <title>Ideonella bacterium strain TBM-1.</title>
        <authorList>
            <person name="Chen W.-M."/>
        </authorList>
    </citation>
    <scope>NUCLEOTIDE SEQUENCE [LARGE SCALE GENOMIC DNA]</scope>
    <source>
        <strain evidence="6 7">TBM-1</strain>
    </source>
</reference>
<evidence type="ECO:0000256" key="4">
    <source>
        <dbReference type="SAM" id="MobiDB-lite"/>
    </source>
</evidence>
<dbReference type="InterPro" id="IPR036390">
    <property type="entry name" value="WH_DNA-bd_sf"/>
</dbReference>
<evidence type="ECO:0000256" key="3">
    <source>
        <dbReference type="ARBA" id="ARBA00023163"/>
    </source>
</evidence>
<dbReference type="PANTHER" id="PTHR33164:SF43">
    <property type="entry name" value="HTH-TYPE TRANSCRIPTIONAL REPRESSOR YETL"/>
    <property type="match status" value="1"/>
</dbReference>
<dbReference type="InterPro" id="IPR023187">
    <property type="entry name" value="Tscrpt_reg_MarR-type_CS"/>
</dbReference>
<dbReference type="InterPro" id="IPR039422">
    <property type="entry name" value="MarR/SlyA-like"/>
</dbReference>
<keyword evidence="7" id="KW-1185">Reference proteome</keyword>
<dbReference type="PROSITE" id="PS50995">
    <property type="entry name" value="HTH_MARR_2"/>
    <property type="match status" value="1"/>
</dbReference>
<gene>
    <name evidence="6" type="ORF">G3A44_21525</name>
</gene>
<dbReference type="InterPro" id="IPR000835">
    <property type="entry name" value="HTH_MarR-typ"/>
</dbReference>
<dbReference type="SUPFAM" id="SSF46785">
    <property type="entry name" value="Winged helix' DNA-binding domain"/>
    <property type="match status" value="1"/>
</dbReference>
<feature type="domain" description="HTH marR-type" evidence="5">
    <location>
        <begin position="30"/>
        <end position="160"/>
    </location>
</feature>
<proteinExistence type="predicted"/>
<protein>
    <submittedName>
        <fullName evidence="6">MarR family transcriptional regulator</fullName>
    </submittedName>
</protein>
<dbReference type="EMBL" id="JAAGOH010000047">
    <property type="protein sequence ID" value="NDY93774.1"/>
    <property type="molecule type" value="Genomic_DNA"/>
</dbReference>
<feature type="region of interest" description="Disordered" evidence="4">
    <location>
        <begin position="1"/>
        <end position="23"/>
    </location>
</feature>
<name>A0A7C9PKX4_9BURK</name>
<dbReference type="RefSeq" id="WP_163459802.1">
    <property type="nucleotide sequence ID" value="NZ_JAAGOH010000047.1"/>
</dbReference>
<keyword evidence="2" id="KW-0238">DNA-binding</keyword>
<dbReference type="GO" id="GO:0003700">
    <property type="term" value="F:DNA-binding transcription factor activity"/>
    <property type="evidence" value="ECO:0007669"/>
    <property type="project" value="InterPro"/>
</dbReference>
<organism evidence="6 7">
    <name type="scientific">Ideonella livida</name>
    <dbReference type="NCBI Taxonomy" id="2707176"/>
    <lineage>
        <taxon>Bacteria</taxon>
        <taxon>Pseudomonadati</taxon>
        <taxon>Pseudomonadota</taxon>
        <taxon>Betaproteobacteria</taxon>
        <taxon>Burkholderiales</taxon>
        <taxon>Sphaerotilaceae</taxon>
        <taxon>Ideonella</taxon>
    </lineage>
</organism>
<dbReference type="Proteomes" id="UP000484255">
    <property type="component" value="Unassembled WGS sequence"/>
</dbReference>
<keyword evidence="1" id="KW-0805">Transcription regulation</keyword>
<dbReference type="InterPro" id="IPR036388">
    <property type="entry name" value="WH-like_DNA-bd_sf"/>
</dbReference>
<evidence type="ECO:0000313" key="6">
    <source>
        <dbReference type="EMBL" id="NDY93774.1"/>
    </source>
</evidence>
<dbReference type="PRINTS" id="PR00598">
    <property type="entry name" value="HTHMARR"/>
</dbReference>
<dbReference type="AlphaFoldDB" id="A0A7C9PKX4"/>
<evidence type="ECO:0000259" key="5">
    <source>
        <dbReference type="PROSITE" id="PS50995"/>
    </source>
</evidence>
<dbReference type="GO" id="GO:0003677">
    <property type="term" value="F:DNA binding"/>
    <property type="evidence" value="ECO:0007669"/>
    <property type="project" value="UniProtKB-KW"/>
</dbReference>
<evidence type="ECO:0000256" key="1">
    <source>
        <dbReference type="ARBA" id="ARBA00023015"/>
    </source>
</evidence>
<evidence type="ECO:0000256" key="2">
    <source>
        <dbReference type="ARBA" id="ARBA00023125"/>
    </source>
</evidence>
<sequence>MNTSSPAGDAPAPACCPGAADSATPAGQALDQLNRLMFRFRGQLHRLMAEAGVEGNPSELKALLHIAHRPGCAAAELVRDSGRDKAQVARLVQALEDRGWLRRAPDAQDRRVQRLHLTPEGEAVHARMRAVRDAEARQLLGRLTAPEQTQLAALLAKLQG</sequence>
<accession>A0A7C9PKX4</accession>
<dbReference type="PROSITE" id="PS01117">
    <property type="entry name" value="HTH_MARR_1"/>
    <property type="match status" value="1"/>
</dbReference>
<keyword evidence="3" id="KW-0804">Transcription</keyword>
<dbReference type="GO" id="GO:0006950">
    <property type="term" value="P:response to stress"/>
    <property type="evidence" value="ECO:0007669"/>
    <property type="project" value="TreeGrafter"/>
</dbReference>